<evidence type="ECO:0000313" key="1">
    <source>
        <dbReference type="EMBL" id="GBP76081.1"/>
    </source>
</evidence>
<dbReference type="Proteomes" id="UP000299102">
    <property type="component" value="Unassembled WGS sequence"/>
</dbReference>
<keyword evidence="2" id="KW-1185">Reference proteome</keyword>
<gene>
    <name evidence="1" type="ORF">EVAR_46949_1</name>
</gene>
<organism evidence="1 2">
    <name type="scientific">Eumeta variegata</name>
    <name type="common">Bagworm moth</name>
    <name type="synonym">Eumeta japonica</name>
    <dbReference type="NCBI Taxonomy" id="151549"/>
    <lineage>
        <taxon>Eukaryota</taxon>
        <taxon>Metazoa</taxon>
        <taxon>Ecdysozoa</taxon>
        <taxon>Arthropoda</taxon>
        <taxon>Hexapoda</taxon>
        <taxon>Insecta</taxon>
        <taxon>Pterygota</taxon>
        <taxon>Neoptera</taxon>
        <taxon>Endopterygota</taxon>
        <taxon>Lepidoptera</taxon>
        <taxon>Glossata</taxon>
        <taxon>Ditrysia</taxon>
        <taxon>Tineoidea</taxon>
        <taxon>Psychidae</taxon>
        <taxon>Oiketicinae</taxon>
        <taxon>Eumeta</taxon>
    </lineage>
</organism>
<protein>
    <submittedName>
        <fullName evidence="1">Uncharacterized protein</fullName>
    </submittedName>
</protein>
<evidence type="ECO:0000313" key="2">
    <source>
        <dbReference type="Proteomes" id="UP000299102"/>
    </source>
</evidence>
<name>A0A4C1YI77_EUMVA</name>
<dbReference type="AlphaFoldDB" id="A0A4C1YI77"/>
<sequence>MELRLHSPTRRYFQRILIRQSRAAAACPIRVIQQRMETSRRHSARRRSGRCLSGLCQRARRRARRRRRAAAVVDAGTRPWHCYA</sequence>
<accession>A0A4C1YI77</accession>
<dbReference type="EMBL" id="BGZK01001275">
    <property type="protein sequence ID" value="GBP76081.1"/>
    <property type="molecule type" value="Genomic_DNA"/>
</dbReference>
<proteinExistence type="predicted"/>
<comment type="caution">
    <text evidence="1">The sequence shown here is derived from an EMBL/GenBank/DDBJ whole genome shotgun (WGS) entry which is preliminary data.</text>
</comment>
<reference evidence="1 2" key="1">
    <citation type="journal article" date="2019" name="Commun. Biol.">
        <title>The bagworm genome reveals a unique fibroin gene that provides high tensile strength.</title>
        <authorList>
            <person name="Kono N."/>
            <person name="Nakamura H."/>
            <person name="Ohtoshi R."/>
            <person name="Tomita M."/>
            <person name="Numata K."/>
            <person name="Arakawa K."/>
        </authorList>
    </citation>
    <scope>NUCLEOTIDE SEQUENCE [LARGE SCALE GENOMIC DNA]</scope>
</reference>